<gene>
    <name evidence="1" type="ORF">LSINAPIS_LOCUS14258</name>
</gene>
<dbReference type="AlphaFoldDB" id="A0A5E4R204"/>
<sequence length="143" mass="16913">MLESVPILLLEITIRNNNLYIDGYKSEHDLQGFLHVGKDYAIFLKKPESHDKYLTNELYEAEHFDDINSYKPRLLAISKVPVDYMREQLLIFRDELYKSKYEDENIVPGTRVITLREWQIDRALNSQNKRVIVGEPNVLRTMV</sequence>
<name>A0A5E4R204_9NEOP</name>
<accession>A0A5E4R204</accession>
<evidence type="ECO:0000313" key="2">
    <source>
        <dbReference type="Proteomes" id="UP000324832"/>
    </source>
</evidence>
<reference evidence="1 2" key="1">
    <citation type="submission" date="2017-07" db="EMBL/GenBank/DDBJ databases">
        <authorList>
            <person name="Talla V."/>
            <person name="Backstrom N."/>
        </authorList>
    </citation>
    <scope>NUCLEOTIDE SEQUENCE [LARGE SCALE GENOMIC DNA]</scope>
</reference>
<evidence type="ECO:0000313" key="1">
    <source>
        <dbReference type="EMBL" id="VVD04520.1"/>
    </source>
</evidence>
<dbReference type="EMBL" id="FZQP02006870">
    <property type="protein sequence ID" value="VVD04520.1"/>
    <property type="molecule type" value="Genomic_DNA"/>
</dbReference>
<protein>
    <submittedName>
        <fullName evidence="1">Uncharacterized protein</fullName>
    </submittedName>
</protein>
<organism evidence="1 2">
    <name type="scientific">Leptidea sinapis</name>
    <dbReference type="NCBI Taxonomy" id="189913"/>
    <lineage>
        <taxon>Eukaryota</taxon>
        <taxon>Metazoa</taxon>
        <taxon>Ecdysozoa</taxon>
        <taxon>Arthropoda</taxon>
        <taxon>Hexapoda</taxon>
        <taxon>Insecta</taxon>
        <taxon>Pterygota</taxon>
        <taxon>Neoptera</taxon>
        <taxon>Endopterygota</taxon>
        <taxon>Lepidoptera</taxon>
        <taxon>Glossata</taxon>
        <taxon>Ditrysia</taxon>
        <taxon>Papilionoidea</taxon>
        <taxon>Pieridae</taxon>
        <taxon>Dismorphiinae</taxon>
        <taxon>Leptidea</taxon>
    </lineage>
</organism>
<dbReference type="Proteomes" id="UP000324832">
    <property type="component" value="Unassembled WGS sequence"/>
</dbReference>
<proteinExistence type="predicted"/>
<keyword evidence="2" id="KW-1185">Reference proteome</keyword>